<feature type="region of interest" description="Disordered" evidence="1">
    <location>
        <begin position="1"/>
        <end position="67"/>
    </location>
</feature>
<dbReference type="AlphaFoldDB" id="A0A0G4GNX4"/>
<feature type="compositionally biased region" description="Low complexity" evidence="1">
    <location>
        <begin position="444"/>
        <end position="462"/>
    </location>
</feature>
<protein>
    <submittedName>
        <fullName evidence="3">Uncharacterized protein</fullName>
    </submittedName>
</protein>
<feature type="compositionally biased region" description="Acidic residues" evidence="1">
    <location>
        <begin position="8"/>
        <end position="18"/>
    </location>
</feature>
<feature type="region of interest" description="Disordered" evidence="1">
    <location>
        <begin position="320"/>
        <end position="481"/>
    </location>
</feature>
<evidence type="ECO:0000256" key="1">
    <source>
        <dbReference type="SAM" id="MobiDB-lite"/>
    </source>
</evidence>
<evidence type="ECO:0000313" key="3">
    <source>
        <dbReference type="EMBL" id="CEM31980.1"/>
    </source>
</evidence>
<feature type="transmembrane region" description="Helical" evidence="2">
    <location>
        <begin position="88"/>
        <end position="109"/>
    </location>
</feature>
<feature type="compositionally biased region" description="Acidic residues" evidence="1">
    <location>
        <begin position="373"/>
        <end position="407"/>
    </location>
</feature>
<gene>
    <name evidence="3" type="ORF">Cvel_22729</name>
</gene>
<reference evidence="3" key="1">
    <citation type="submission" date="2014-11" db="EMBL/GenBank/DDBJ databases">
        <authorList>
            <person name="Otto D Thomas"/>
            <person name="Naeem Raeece"/>
        </authorList>
    </citation>
    <scope>NUCLEOTIDE SEQUENCE</scope>
</reference>
<keyword evidence="2" id="KW-0812">Transmembrane</keyword>
<name>A0A0G4GNX4_9ALVE</name>
<keyword evidence="2" id="KW-1133">Transmembrane helix</keyword>
<accession>A0A0G4GNX4</accession>
<proteinExistence type="predicted"/>
<sequence length="481" mass="52894">MDLSAIEIVDDDKDEEMPDAAAGERLQQGGPLRTQPAVKEEGAEDDKENDIQSSEANAKGPKEERDAPANITKLEQEIFKSFLSLKRVLALFLVLVFILLPGTEAGRLMQRWKRLLLVGTEAGWLVQRWGRLLLVGTVAGWLVQRWGRPLFANMEAGRLVRRCERLLRTNRPFNYFEPRRQDLVATLEVLRDKLGFVRFRNQAVACLSANGISMLHALMQLKFKFFFMKTISGGPKATLIERWNATGLERLMDRANEEDDDLTLKTVIKYPSTGSLADVITCGLTVFAYPKMKSPDLAPIPPDLQACSVFKYLKANAATGENGDEFDNSGENGARRNRPQLKRQRRGRLSTSSFVLELSGDELVDEGGVPSGDSEESDSDEDMPDLVDNEDESSSNEDEDDEDDEDDRPQLKPKKAPLKQNGKPAKKAAAKSVPKKAASKPKKSGASSSSSSSSSSSFSSSSGEKKKSGDKKKMGGGGSTA</sequence>
<keyword evidence="2" id="KW-0472">Membrane</keyword>
<feature type="compositionally biased region" description="Basic residues" evidence="1">
    <location>
        <begin position="424"/>
        <end position="443"/>
    </location>
</feature>
<organism evidence="3">
    <name type="scientific">Chromera velia CCMP2878</name>
    <dbReference type="NCBI Taxonomy" id="1169474"/>
    <lineage>
        <taxon>Eukaryota</taxon>
        <taxon>Sar</taxon>
        <taxon>Alveolata</taxon>
        <taxon>Colpodellida</taxon>
        <taxon>Chromeraceae</taxon>
        <taxon>Chromera</taxon>
    </lineage>
</organism>
<evidence type="ECO:0000256" key="2">
    <source>
        <dbReference type="SAM" id="Phobius"/>
    </source>
</evidence>
<dbReference type="EMBL" id="CDMZ01001397">
    <property type="protein sequence ID" value="CEM31980.1"/>
    <property type="molecule type" value="Genomic_DNA"/>
</dbReference>
<feature type="compositionally biased region" description="Basic and acidic residues" evidence="1">
    <location>
        <begin position="463"/>
        <end position="473"/>
    </location>
</feature>
<feature type="compositionally biased region" description="Basic residues" evidence="1">
    <location>
        <begin position="335"/>
        <end position="348"/>
    </location>
</feature>
<dbReference type="VEuPathDB" id="CryptoDB:Cvel_22729"/>